<dbReference type="InterPro" id="IPR013444">
    <property type="entry name" value="Helicase_Cas3_CRISPR-ass_Anaes"/>
</dbReference>
<comment type="similarity">
    <text evidence="2">In the central section; belongs to the CRISPR-associated helicase Cas3 family.</text>
</comment>
<organism evidence="11 12">
    <name type="scientific">Chloracidobacterium sp. N</name>
    <dbReference type="NCBI Taxonomy" id="2821540"/>
    <lineage>
        <taxon>Bacteria</taxon>
        <taxon>Pseudomonadati</taxon>
        <taxon>Acidobacteriota</taxon>
        <taxon>Terriglobia</taxon>
        <taxon>Terriglobales</taxon>
        <taxon>Acidobacteriaceae</taxon>
        <taxon>Chloracidobacterium</taxon>
        <taxon>Chloracidobacterium aggregatum</taxon>
    </lineage>
</organism>
<dbReference type="InterPro" id="IPR038257">
    <property type="entry name" value="CRISPR-assoc_Cas3_HD_sf"/>
</dbReference>
<evidence type="ECO:0000256" key="2">
    <source>
        <dbReference type="ARBA" id="ARBA00009046"/>
    </source>
</evidence>
<evidence type="ECO:0000256" key="3">
    <source>
        <dbReference type="ARBA" id="ARBA00022723"/>
    </source>
</evidence>
<dbReference type="Gene3D" id="3.40.50.300">
    <property type="entry name" value="P-loop containing nucleotide triphosphate hydrolases"/>
    <property type="match status" value="2"/>
</dbReference>
<dbReference type="InterPro" id="IPR027417">
    <property type="entry name" value="P-loop_NTPase"/>
</dbReference>
<dbReference type="InterPro" id="IPR054712">
    <property type="entry name" value="Cas3-like_dom"/>
</dbReference>
<evidence type="ECO:0000313" key="12">
    <source>
        <dbReference type="Proteomes" id="UP000677668"/>
    </source>
</evidence>
<evidence type="ECO:0000256" key="5">
    <source>
        <dbReference type="ARBA" id="ARBA00022801"/>
    </source>
</evidence>
<keyword evidence="6" id="KW-0347">Helicase</keyword>
<dbReference type="Pfam" id="PF22590">
    <property type="entry name" value="Cas3-like_C_2"/>
    <property type="match status" value="1"/>
</dbReference>
<evidence type="ECO:0000313" key="11">
    <source>
        <dbReference type="EMBL" id="QUV95162.1"/>
    </source>
</evidence>
<comment type="similarity">
    <text evidence="1">In the N-terminal section; belongs to the CRISPR-associated nuclease Cas3-HD family.</text>
</comment>
<proteinExistence type="inferred from homology"/>
<dbReference type="InterPro" id="IPR006483">
    <property type="entry name" value="CRISPR-assoc_Cas3_HD"/>
</dbReference>
<evidence type="ECO:0000259" key="9">
    <source>
        <dbReference type="PROSITE" id="PS51192"/>
    </source>
</evidence>
<dbReference type="Gene3D" id="1.10.3210.30">
    <property type="match status" value="1"/>
</dbReference>
<dbReference type="SMART" id="SM00487">
    <property type="entry name" value="DEXDc"/>
    <property type="match status" value="1"/>
</dbReference>
<protein>
    <submittedName>
        <fullName evidence="11">Type I-U CRISPR-associated helicase/endonuclease Cas3</fullName>
    </submittedName>
</protein>
<keyword evidence="8" id="KW-0051">Antiviral defense</keyword>
<sequence>MTQVGIDDFDAFFREAHDCDPYPWQRRLAAAAVAGTWPPVLDLPTGSGKTAVIDIAVFALACQAALEPPARTAARRVFFCVNRRVIVDAAYERALRLAGRLLEAEASPTRWPTLHKVAAALRQLSTLRPESAPPLDVLELRGGLYRDNRWARSVTQPMVVCTTIDQFGSRLLFRGYGVSAHAAPIHASLAAYDSLVFLDEAHISKPFQQTLDAVRDYLDPQRWAEEAIGVSPFRLVAMTATPPKAAGQAAFRLDHTDRRTPRLAAVLGADKLVQLRVVSDLPKDLVSEAEAMAEAGQLGKAAVGIIVNRVATARAVHRLLCEAFPDAPVELVIGPMRPVDRDAQQRRLIPLIGPNRPDESAQLSFVVATQCLEVGADYDFDVLLTECASLDALRQRFGRLNRRGRPIAALAVVFIEVKALNPKKPDPVYGDALPKTWEWLTKWGQSKNVNFGIDAFDAYLNGQGLPVECLAPAARREPAVLLPAHLDLLCQTSPRPALEPNVAQLLHGPQPGEPDVQVCWRADLDAFPPDDWSEVVSLLPPTATECMTVPMSVVRRWLTGAEETGKDDAADLLELGGETAGTDAKPEATDGSAVKPERRGLLWRGLADNRLLTAVGDLHPGDTLILPVAAGGWEVLGHLPADASPDVAEAASVTARNRPVVRLHPHLFDREWPALQELFTRLTEPETVFGVEDWREALRALADDLQTGAEDKLPQHWPADALRTALHQLADPKLGLLRTPYPDGRGYVLTTRKRLAGRADWSLPLMDEGEDERSWIASAEPVTLAAHSRHVRDEIQRTVRALPLNIREEVFLAAAEAHDWGKADERFQALLQRADRTETWLLGASPLGLLAKSDGLPLTPLERRQAHERAGLPAGFRHEMLSVQMLETLLGSVGVPPAKPGNAGILPAEPGNVGVPPAGTELDLILYLIGTHHGRGRPLAPVVVDLEAPDVALTAELLGQSYTVAVSHAWREKAPPHRLDSGIGARFWRMQRRFGWWGAAYLETILRLADHQSSADEEAGLVS</sequence>
<evidence type="ECO:0000256" key="4">
    <source>
        <dbReference type="ARBA" id="ARBA00022741"/>
    </source>
</evidence>
<dbReference type="EMBL" id="CP072643">
    <property type="protein sequence ID" value="QUV95162.1"/>
    <property type="molecule type" value="Genomic_DNA"/>
</dbReference>
<evidence type="ECO:0000256" key="8">
    <source>
        <dbReference type="ARBA" id="ARBA00023118"/>
    </source>
</evidence>
<dbReference type="RefSeq" id="WP_211423398.1">
    <property type="nucleotide sequence ID" value="NZ_CP072643.1"/>
</dbReference>
<feature type="domain" description="Helicase ATP-binding" evidence="9">
    <location>
        <begin position="30"/>
        <end position="260"/>
    </location>
</feature>
<evidence type="ECO:0000256" key="7">
    <source>
        <dbReference type="ARBA" id="ARBA00022840"/>
    </source>
</evidence>
<dbReference type="SUPFAM" id="SSF52540">
    <property type="entry name" value="P-loop containing nucleoside triphosphate hydrolases"/>
    <property type="match status" value="1"/>
</dbReference>
<accession>A0ABX8B3H9</accession>
<keyword evidence="3" id="KW-0479">Metal-binding</keyword>
<evidence type="ECO:0000259" key="10">
    <source>
        <dbReference type="PROSITE" id="PS51643"/>
    </source>
</evidence>
<keyword evidence="12" id="KW-1185">Reference proteome</keyword>
<gene>
    <name evidence="11" type="primary">cas3u</name>
    <name evidence="11" type="ORF">J8C05_14155</name>
</gene>
<dbReference type="Proteomes" id="UP000677668">
    <property type="component" value="Chromosome 2"/>
</dbReference>
<keyword evidence="4" id="KW-0547">Nucleotide-binding</keyword>
<feature type="domain" description="HD Cas3-type" evidence="10">
    <location>
        <begin position="777"/>
        <end position="1012"/>
    </location>
</feature>
<dbReference type="PROSITE" id="PS51192">
    <property type="entry name" value="HELICASE_ATP_BIND_1"/>
    <property type="match status" value="1"/>
</dbReference>
<evidence type="ECO:0000256" key="1">
    <source>
        <dbReference type="ARBA" id="ARBA00006847"/>
    </source>
</evidence>
<dbReference type="InterPro" id="IPR014001">
    <property type="entry name" value="Helicase_ATP-bd"/>
</dbReference>
<reference evidence="11 12" key="1">
    <citation type="submission" date="2021-03" db="EMBL/GenBank/DDBJ databases">
        <title>Genomic and phenotypic characterization of Chloracidobacterium isolates provides evidence for multiple species.</title>
        <authorList>
            <person name="Saini M.K."/>
            <person name="Costas A.M.G."/>
            <person name="Tank M."/>
            <person name="Bryant D.A."/>
        </authorList>
    </citation>
    <scope>NUCLEOTIDE SEQUENCE [LARGE SCALE GENOMIC DNA]</scope>
    <source>
        <strain evidence="11 12">N</strain>
    </source>
</reference>
<name>A0ABX8B3H9_9BACT</name>
<dbReference type="PROSITE" id="PS51643">
    <property type="entry name" value="HD_CAS3"/>
    <property type="match status" value="1"/>
</dbReference>
<dbReference type="NCBIfam" id="TIGR02621">
    <property type="entry name" value="cas3_GSU0051"/>
    <property type="match status" value="1"/>
</dbReference>
<keyword evidence="7" id="KW-0067">ATP-binding</keyword>
<keyword evidence="5" id="KW-0378">Hydrolase</keyword>
<evidence type="ECO:0000256" key="6">
    <source>
        <dbReference type="ARBA" id="ARBA00022806"/>
    </source>
</evidence>